<keyword evidence="2" id="KW-1015">Disulfide bond</keyword>
<dbReference type="AlphaFoldDB" id="A0AAN9EFD5"/>
<evidence type="ECO:0000256" key="3">
    <source>
        <dbReference type="SAM" id="SignalP"/>
    </source>
</evidence>
<dbReference type="SMART" id="SM00452">
    <property type="entry name" value="STI"/>
    <property type="match status" value="1"/>
</dbReference>
<comment type="caution">
    <text evidence="4">The sequence shown here is derived from an EMBL/GenBank/DDBJ whole genome shotgun (WGS) entry which is preliminary data.</text>
</comment>
<dbReference type="PRINTS" id="PR00291">
    <property type="entry name" value="KUNITZINHBTR"/>
</dbReference>
<dbReference type="Pfam" id="PF00197">
    <property type="entry name" value="Kunitz_legume"/>
    <property type="match status" value="1"/>
</dbReference>
<dbReference type="PANTHER" id="PTHR33107:SF81">
    <property type="entry name" value="TRYPSIN INHIBITOR A"/>
    <property type="match status" value="1"/>
</dbReference>
<accession>A0AAN9EFD5</accession>
<dbReference type="InterPro" id="IPR002160">
    <property type="entry name" value="Prot_inh_Kunz-lg"/>
</dbReference>
<dbReference type="PANTHER" id="PTHR33107">
    <property type="entry name" value="KUNITZ TRYPSIN INHIBITOR 2"/>
    <property type="match status" value="1"/>
</dbReference>
<evidence type="ECO:0000313" key="4">
    <source>
        <dbReference type="EMBL" id="KAK7256228.1"/>
    </source>
</evidence>
<reference evidence="4 5" key="1">
    <citation type="submission" date="2024-01" db="EMBL/GenBank/DDBJ databases">
        <title>The genomes of 5 underutilized Papilionoideae crops provide insights into root nodulation and disease resistanc.</title>
        <authorList>
            <person name="Yuan L."/>
        </authorList>
    </citation>
    <scope>NUCLEOTIDE SEQUENCE [LARGE SCALE GENOMIC DNA]</scope>
    <source>
        <strain evidence="4">ZHUSHIDOU_FW_LH</strain>
        <tissue evidence="4">Leaf</tissue>
    </source>
</reference>
<dbReference type="PROSITE" id="PS00283">
    <property type="entry name" value="SOYBEAN_KUNITZ"/>
    <property type="match status" value="1"/>
</dbReference>
<evidence type="ECO:0000313" key="5">
    <source>
        <dbReference type="Proteomes" id="UP001372338"/>
    </source>
</evidence>
<dbReference type="GO" id="GO:0004866">
    <property type="term" value="F:endopeptidase inhibitor activity"/>
    <property type="evidence" value="ECO:0007669"/>
    <property type="project" value="InterPro"/>
</dbReference>
<dbReference type="InterPro" id="IPR011065">
    <property type="entry name" value="Kunitz_inhibitor_STI-like_sf"/>
</dbReference>
<feature type="signal peptide" evidence="3">
    <location>
        <begin position="1"/>
        <end position="26"/>
    </location>
</feature>
<comment type="similarity">
    <text evidence="1">Belongs to the protease inhibitor I3 (leguminous Kunitz-type inhibitor) family.</text>
</comment>
<dbReference type="Gene3D" id="2.80.10.50">
    <property type="match status" value="1"/>
</dbReference>
<dbReference type="SUPFAM" id="SSF50386">
    <property type="entry name" value="STI-like"/>
    <property type="match status" value="1"/>
</dbReference>
<keyword evidence="3" id="KW-0732">Signal</keyword>
<organism evidence="4 5">
    <name type="scientific">Crotalaria pallida</name>
    <name type="common">Smooth rattlebox</name>
    <name type="synonym">Crotalaria striata</name>
    <dbReference type="NCBI Taxonomy" id="3830"/>
    <lineage>
        <taxon>Eukaryota</taxon>
        <taxon>Viridiplantae</taxon>
        <taxon>Streptophyta</taxon>
        <taxon>Embryophyta</taxon>
        <taxon>Tracheophyta</taxon>
        <taxon>Spermatophyta</taxon>
        <taxon>Magnoliopsida</taxon>
        <taxon>eudicotyledons</taxon>
        <taxon>Gunneridae</taxon>
        <taxon>Pentapetalae</taxon>
        <taxon>rosids</taxon>
        <taxon>fabids</taxon>
        <taxon>Fabales</taxon>
        <taxon>Fabaceae</taxon>
        <taxon>Papilionoideae</taxon>
        <taxon>50 kb inversion clade</taxon>
        <taxon>genistoids sensu lato</taxon>
        <taxon>core genistoids</taxon>
        <taxon>Crotalarieae</taxon>
        <taxon>Crotalaria</taxon>
    </lineage>
</organism>
<gene>
    <name evidence="4" type="ORF">RIF29_29667</name>
</gene>
<dbReference type="Proteomes" id="UP001372338">
    <property type="component" value="Unassembled WGS sequence"/>
</dbReference>
<sequence length="208" mass="22899">MKKSTFTLFALFFLVAITTHLPSATAQFVVDTDGNPLRNGGTYYILPLVRGYGGGIELAQTGNDTCPLTVALSRSEASDGIPITISSLFKTFFITHELPLELKFSDSDLPSCTPTPPKWNVVKDELAEEGWSIKVSDDSEGWFFIHSSDYDAQFYQLVFRSHDDAVRGDIGIDFDSDGTGRLVVTGYNKYPFLVQFKLADDSSRSVAA</sequence>
<dbReference type="EMBL" id="JAYWIO010000006">
    <property type="protein sequence ID" value="KAK7256228.1"/>
    <property type="molecule type" value="Genomic_DNA"/>
</dbReference>
<evidence type="ECO:0000256" key="1">
    <source>
        <dbReference type="ARBA" id="ARBA00005440"/>
    </source>
</evidence>
<feature type="chain" id="PRO_5042814275" evidence="3">
    <location>
        <begin position="27"/>
        <end position="208"/>
    </location>
</feature>
<evidence type="ECO:0000256" key="2">
    <source>
        <dbReference type="ARBA" id="ARBA00023157"/>
    </source>
</evidence>
<keyword evidence="5" id="KW-1185">Reference proteome</keyword>
<name>A0AAN9EFD5_CROPI</name>
<protein>
    <submittedName>
        <fullName evidence="4">Uncharacterized protein</fullName>
    </submittedName>
</protein>
<proteinExistence type="inferred from homology"/>